<evidence type="ECO:0000313" key="1">
    <source>
        <dbReference type="EMBL" id="MBE7696153.1"/>
    </source>
</evidence>
<comment type="caution">
    <text evidence="1">The sequence shown here is derived from an EMBL/GenBank/DDBJ whole genome shotgun (WGS) entry which is preliminary data.</text>
</comment>
<keyword evidence="2" id="KW-1185">Reference proteome</keyword>
<dbReference type="SUPFAM" id="SSF160719">
    <property type="entry name" value="gpW/gp25-like"/>
    <property type="match status" value="1"/>
</dbReference>
<reference evidence="1 2" key="1">
    <citation type="journal article" date="2020" name="Int. J. Syst. Evol. Microbiol.">
        <title>Tenacibaculum piscium sp. nov., isolated from skin ulcers of sea-farmed fish, and description of Tenacibaculum finnmarkense sp. nov. with subdivision into genomovars finnmarkense and ulcerans.</title>
        <authorList>
            <person name="Olsen A.B."/>
            <person name="Spilsberg B."/>
            <person name="Nilsen H.K."/>
            <person name="Lagesen K."/>
            <person name="Gulla S."/>
            <person name="Avendano-Herrera R."/>
            <person name="Irgang R."/>
            <person name="Duchaud E."/>
            <person name="Colquhoun D.J."/>
        </authorList>
    </citation>
    <scope>NUCLEOTIDE SEQUENCE [LARGE SCALE GENOMIC DNA]</scope>
    <source>
        <strain evidence="1 2">TNO037</strain>
    </source>
</reference>
<gene>
    <name evidence="1" type="ORF">F7645_12055</name>
</gene>
<proteinExistence type="predicted"/>
<evidence type="ECO:0000313" key="2">
    <source>
        <dbReference type="Proteomes" id="UP000806077"/>
    </source>
</evidence>
<name>A0AAP1RHV0_9FLAO</name>
<dbReference type="AlphaFoldDB" id="A0AAP1RHV0"/>
<dbReference type="EMBL" id="WXXV01000024">
    <property type="protein sequence ID" value="MBE7696153.1"/>
    <property type="molecule type" value="Genomic_DNA"/>
</dbReference>
<sequence length="142" mass="16399">MKYIKLPIDFSGMLQGRMQNRCLIEESIAQYIMMQITSRYGEVAGKNDFGSDIWELEFNQLVKIYEWEERVRVSLLNSIIKYETRLTEIKVYVSLSEVDTDVDSEKHSVVRRKAVISVSGNIVQTGTVFNFNTSLYVSPLSQ</sequence>
<accession>A0AAP1RHV0</accession>
<dbReference type="Gene3D" id="3.10.450.40">
    <property type="match status" value="1"/>
</dbReference>
<dbReference type="Proteomes" id="UP000806077">
    <property type="component" value="Unassembled WGS sequence"/>
</dbReference>
<protein>
    <submittedName>
        <fullName evidence="1">Lysozyme</fullName>
    </submittedName>
</protein>
<organism evidence="1 2">
    <name type="scientific">Tenacibaculum finnmarkense genomovar finnmarkense</name>
    <dbReference type="NCBI Taxonomy" id="1458503"/>
    <lineage>
        <taxon>Bacteria</taxon>
        <taxon>Pseudomonadati</taxon>
        <taxon>Bacteroidota</taxon>
        <taxon>Flavobacteriia</taxon>
        <taxon>Flavobacteriales</taxon>
        <taxon>Flavobacteriaceae</taxon>
        <taxon>Tenacibaculum</taxon>
        <taxon>Tenacibaculum finnmarkense</taxon>
    </lineage>
</organism>